<evidence type="ECO:0000313" key="3">
    <source>
        <dbReference type="Proteomes" id="UP000019471"/>
    </source>
</evidence>
<keyword evidence="3" id="KW-1185">Reference proteome</keyword>
<dbReference type="HOGENOM" id="CLU_132226_0_0_1"/>
<gene>
    <name evidence="2" type="ORF">A1O5_04684</name>
</gene>
<evidence type="ECO:0000313" key="2">
    <source>
        <dbReference type="EMBL" id="EXJ72180.1"/>
    </source>
</evidence>
<dbReference type="AlphaFoldDB" id="W9X4D5"/>
<accession>W9X4D5</accession>
<dbReference type="GeneID" id="19189405"/>
<dbReference type="OrthoDB" id="5578329at2759"/>
<evidence type="ECO:0008006" key="4">
    <source>
        <dbReference type="Google" id="ProtNLM"/>
    </source>
</evidence>
<protein>
    <recommendedName>
        <fullName evidence="4">Spo12 family protein</fullName>
    </recommendedName>
</protein>
<dbReference type="STRING" id="1182543.W9X4D5"/>
<feature type="region of interest" description="Disordered" evidence="1">
    <location>
        <begin position="1"/>
        <end position="55"/>
    </location>
</feature>
<dbReference type="Pfam" id="PF05032">
    <property type="entry name" value="Spo12"/>
    <property type="match status" value="1"/>
</dbReference>
<dbReference type="InterPro" id="IPR007727">
    <property type="entry name" value="Spo12"/>
</dbReference>
<dbReference type="eggNOG" id="ENOG502SBH5">
    <property type="taxonomic scope" value="Eukaryota"/>
</dbReference>
<sequence>MSPTKAAPLTERSPNAVSPSKPKSPEKFALADADRVRPRLEQPPQHGGCMQNQYQHKGNQTYISPSDAIRSPTTKKLSEIKGRRFMNAKPQTLFAKTLAKENLKAQAQGQDETQH</sequence>
<evidence type="ECO:0000256" key="1">
    <source>
        <dbReference type="SAM" id="MobiDB-lite"/>
    </source>
</evidence>
<comment type="caution">
    <text evidence="2">The sequence shown here is derived from an EMBL/GenBank/DDBJ whole genome shotgun (WGS) entry which is preliminary data.</text>
</comment>
<dbReference type="RefSeq" id="XP_007743478.1">
    <property type="nucleotide sequence ID" value="XM_007745288.1"/>
</dbReference>
<proteinExistence type="predicted"/>
<dbReference type="EMBL" id="AMGX01000006">
    <property type="protein sequence ID" value="EXJ72180.1"/>
    <property type="molecule type" value="Genomic_DNA"/>
</dbReference>
<organism evidence="2 3">
    <name type="scientific">Cladophialophora psammophila CBS 110553</name>
    <dbReference type="NCBI Taxonomy" id="1182543"/>
    <lineage>
        <taxon>Eukaryota</taxon>
        <taxon>Fungi</taxon>
        <taxon>Dikarya</taxon>
        <taxon>Ascomycota</taxon>
        <taxon>Pezizomycotina</taxon>
        <taxon>Eurotiomycetes</taxon>
        <taxon>Chaetothyriomycetidae</taxon>
        <taxon>Chaetothyriales</taxon>
        <taxon>Herpotrichiellaceae</taxon>
        <taxon>Cladophialophora</taxon>
    </lineage>
</organism>
<name>W9X4D5_9EURO</name>
<dbReference type="Proteomes" id="UP000019471">
    <property type="component" value="Unassembled WGS sequence"/>
</dbReference>
<reference evidence="2 3" key="1">
    <citation type="submission" date="2013-03" db="EMBL/GenBank/DDBJ databases">
        <title>The Genome Sequence of Cladophialophora psammophila CBS 110553.</title>
        <authorList>
            <consortium name="The Broad Institute Genomics Platform"/>
            <person name="Cuomo C."/>
            <person name="de Hoog S."/>
            <person name="Gorbushina A."/>
            <person name="Walker B."/>
            <person name="Young S.K."/>
            <person name="Zeng Q."/>
            <person name="Gargeya S."/>
            <person name="Fitzgerald M."/>
            <person name="Haas B."/>
            <person name="Abouelleil A."/>
            <person name="Allen A.W."/>
            <person name="Alvarado L."/>
            <person name="Arachchi H.M."/>
            <person name="Berlin A.M."/>
            <person name="Chapman S.B."/>
            <person name="Gainer-Dewar J."/>
            <person name="Goldberg J."/>
            <person name="Griggs A."/>
            <person name="Gujja S."/>
            <person name="Hansen M."/>
            <person name="Howarth C."/>
            <person name="Imamovic A."/>
            <person name="Ireland A."/>
            <person name="Larimer J."/>
            <person name="McCowan C."/>
            <person name="Murphy C."/>
            <person name="Pearson M."/>
            <person name="Poon T.W."/>
            <person name="Priest M."/>
            <person name="Roberts A."/>
            <person name="Saif S."/>
            <person name="Shea T."/>
            <person name="Sisk P."/>
            <person name="Sykes S."/>
            <person name="Wortman J."/>
            <person name="Nusbaum C."/>
            <person name="Birren B."/>
        </authorList>
    </citation>
    <scope>NUCLEOTIDE SEQUENCE [LARGE SCALE GENOMIC DNA]</scope>
    <source>
        <strain evidence="2 3">CBS 110553</strain>
    </source>
</reference>